<comment type="catalytic activity">
    <reaction evidence="7">
        <text>(6S)-5,6,7,8-tetrahydrofolate + NADP(+) = 7,8-dihydrofolate + NADPH + H(+)</text>
        <dbReference type="Rhea" id="RHEA:15009"/>
        <dbReference type="ChEBI" id="CHEBI:15378"/>
        <dbReference type="ChEBI" id="CHEBI:57451"/>
        <dbReference type="ChEBI" id="CHEBI:57453"/>
        <dbReference type="ChEBI" id="CHEBI:57783"/>
        <dbReference type="ChEBI" id="CHEBI:58349"/>
        <dbReference type="EC" id="1.5.1.3"/>
    </reaction>
</comment>
<sequence length="173" mass="19131">MTVHMIWAEANGRVVGANGEIPWRLPEDQAMFRQRTTGATVVMGRATWDSLPERFRPLPGRRNVVLTRDPQWTAPGAEVAHSIDEALAYGEIWVMGGEAVYAAFLPHADHILRTRLELDVPGDTYAPDPGERWVVTASAGWQTSQSGLRFVVEELVREGQSTEPRKIGATRAG</sequence>
<feature type="domain" description="DHFR" evidence="8">
    <location>
        <begin position="2"/>
        <end position="157"/>
    </location>
</feature>
<dbReference type="Proteomes" id="UP000632138">
    <property type="component" value="Unassembled WGS sequence"/>
</dbReference>
<dbReference type="PRINTS" id="PR00070">
    <property type="entry name" value="DHFR"/>
</dbReference>
<comment type="similarity">
    <text evidence="2 7">Belongs to the dihydrofolate reductase family.</text>
</comment>
<proteinExistence type="inferred from homology"/>
<evidence type="ECO:0000256" key="6">
    <source>
        <dbReference type="ARBA" id="ARBA00023002"/>
    </source>
</evidence>
<dbReference type="PANTHER" id="PTHR48069">
    <property type="entry name" value="DIHYDROFOLATE REDUCTASE"/>
    <property type="match status" value="1"/>
</dbReference>
<dbReference type="SUPFAM" id="SSF53597">
    <property type="entry name" value="Dihydrofolate reductase-like"/>
    <property type="match status" value="1"/>
</dbReference>
<keyword evidence="5 7" id="KW-0521">NADP</keyword>
<name>A0ABS2ADB5_9ACTN</name>
<organism evidence="9 10">
    <name type="scientific">Paractinoplanes ovalisporus</name>
    <dbReference type="NCBI Taxonomy" id="2810368"/>
    <lineage>
        <taxon>Bacteria</taxon>
        <taxon>Bacillati</taxon>
        <taxon>Actinomycetota</taxon>
        <taxon>Actinomycetes</taxon>
        <taxon>Micromonosporales</taxon>
        <taxon>Micromonosporaceae</taxon>
        <taxon>Paractinoplanes</taxon>
    </lineage>
</organism>
<evidence type="ECO:0000256" key="1">
    <source>
        <dbReference type="ARBA" id="ARBA00004903"/>
    </source>
</evidence>
<dbReference type="InterPro" id="IPR024072">
    <property type="entry name" value="DHFR-like_dom_sf"/>
</dbReference>
<evidence type="ECO:0000256" key="3">
    <source>
        <dbReference type="ARBA" id="ARBA00012856"/>
    </source>
</evidence>
<keyword evidence="4 7" id="KW-0554">One-carbon metabolism</keyword>
<evidence type="ECO:0000313" key="10">
    <source>
        <dbReference type="Proteomes" id="UP000632138"/>
    </source>
</evidence>
<evidence type="ECO:0000256" key="4">
    <source>
        <dbReference type="ARBA" id="ARBA00022563"/>
    </source>
</evidence>
<dbReference type="InterPro" id="IPR012259">
    <property type="entry name" value="DHFR"/>
</dbReference>
<comment type="caution">
    <text evidence="9">The sequence shown here is derived from an EMBL/GenBank/DDBJ whole genome shotgun (WGS) entry which is preliminary data.</text>
</comment>
<dbReference type="InterPro" id="IPR001796">
    <property type="entry name" value="DHFR_dom"/>
</dbReference>
<gene>
    <name evidence="9" type="ORF">JIG36_19850</name>
</gene>
<keyword evidence="6 7" id="KW-0560">Oxidoreductase</keyword>
<keyword evidence="10" id="KW-1185">Reference proteome</keyword>
<evidence type="ECO:0000256" key="5">
    <source>
        <dbReference type="ARBA" id="ARBA00022857"/>
    </source>
</evidence>
<dbReference type="EMBL" id="JAENHP010000005">
    <property type="protein sequence ID" value="MBM2617814.1"/>
    <property type="molecule type" value="Genomic_DNA"/>
</dbReference>
<evidence type="ECO:0000256" key="7">
    <source>
        <dbReference type="PIRNR" id="PIRNR000194"/>
    </source>
</evidence>
<protein>
    <recommendedName>
        <fullName evidence="3 7">Dihydrofolate reductase</fullName>
        <ecNumber evidence="3 7">1.5.1.3</ecNumber>
    </recommendedName>
</protein>
<evidence type="ECO:0000259" key="8">
    <source>
        <dbReference type="PROSITE" id="PS51330"/>
    </source>
</evidence>
<comment type="function">
    <text evidence="7">Key enzyme in folate metabolism. Catalyzes an essential reaction for de novo glycine and purine synthesis, and for DNA precursor synthesis.</text>
</comment>
<evidence type="ECO:0000313" key="9">
    <source>
        <dbReference type="EMBL" id="MBM2617814.1"/>
    </source>
</evidence>
<evidence type="ECO:0000256" key="2">
    <source>
        <dbReference type="ARBA" id="ARBA00009539"/>
    </source>
</evidence>
<dbReference type="CDD" id="cd00209">
    <property type="entry name" value="DHFR"/>
    <property type="match status" value="1"/>
</dbReference>
<dbReference type="EC" id="1.5.1.3" evidence="3 7"/>
<dbReference type="Pfam" id="PF00186">
    <property type="entry name" value="DHFR_1"/>
    <property type="match status" value="1"/>
</dbReference>
<dbReference type="PROSITE" id="PS51330">
    <property type="entry name" value="DHFR_2"/>
    <property type="match status" value="1"/>
</dbReference>
<reference evidence="9 10" key="1">
    <citation type="submission" date="2021-01" db="EMBL/GenBank/DDBJ databases">
        <title>Actinoplanes sp. nov. LDG1-06 isolated from lichen.</title>
        <authorList>
            <person name="Saeng-In P."/>
            <person name="Phongsopitanun W."/>
            <person name="Kanchanasin P."/>
            <person name="Yuki M."/>
            <person name="Kudo T."/>
            <person name="Ohkuma M."/>
            <person name="Tanasupawat S."/>
        </authorList>
    </citation>
    <scope>NUCLEOTIDE SEQUENCE [LARGE SCALE GENOMIC DNA]</scope>
    <source>
        <strain evidence="9 10">LDG1-06</strain>
    </source>
</reference>
<comment type="pathway">
    <text evidence="1 7">Cofactor biosynthesis; tetrahydrofolate biosynthesis; 5,6,7,8-tetrahydrofolate from 7,8-dihydrofolate: step 1/1.</text>
</comment>
<dbReference type="PANTHER" id="PTHR48069:SF3">
    <property type="entry name" value="DIHYDROFOLATE REDUCTASE"/>
    <property type="match status" value="1"/>
</dbReference>
<accession>A0ABS2ADB5</accession>
<dbReference type="PIRSF" id="PIRSF000194">
    <property type="entry name" value="DHFR"/>
    <property type="match status" value="1"/>
</dbReference>
<dbReference type="Gene3D" id="3.40.430.10">
    <property type="entry name" value="Dihydrofolate Reductase, subunit A"/>
    <property type="match status" value="1"/>
</dbReference>